<dbReference type="SUPFAM" id="SSF88659">
    <property type="entry name" value="Sigma3 and sigma4 domains of RNA polymerase sigma factors"/>
    <property type="match status" value="1"/>
</dbReference>
<evidence type="ECO:0000259" key="6">
    <source>
        <dbReference type="Pfam" id="PF04542"/>
    </source>
</evidence>
<keyword evidence="2" id="KW-0805">Transcription regulation</keyword>
<dbReference type="InterPro" id="IPR007627">
    <property type="entry name" value="RNA_pol_sigma70_r2"/>
</dbReference>
<evidence type="ECO:0000256" key="5">
    <source>
        <dbReference type="ARBA" id="ARBA00023163"/>
    </source>
</evidence>
<dbReference type="InterPro" id="IPR014284">
    <property type="entry name" value="RNA_pol_sigma-70_dom"/>
</dbReference>
<evidence type="ECO:0000256" key="2">
    <source>
        <dbReference type="ARBA" id="ARBA00023015"/>
    </source>
</evidence>
<name>A0A0A2TK47_9BACI</name>
<proteinExistence type="inferred from homology"/>
<dbReference type="STRING" id="1385514.N782_12505"/>
<evidence type="ECO:0000259" key="7">
    <source>
        <dbReference type="Pfam" id="PF04545"/>
    </source>
</evidence>
<dbReference type="InterPro" id="IPR036388">
    <property type="entry name" value="WH-like_DNA-bd_sf"/>
</dbReference>
<comment type="similarity">
    <text evidence="1">Belongs to the sigma-70 factor family. ECF subfamily.</text>
</comment>
<evidence type="ECO:0000313" key="9">
    <source>
        <dbReference type="Proteomes" id="UP000030147"/>
    </source>
</evidence>
<keyword evidence="3" id="KW-0731">Sigma factor</keyword>
<keyword evidence="9" id="KW-1185">Reference proteome</keyword>
<feature type="domain" description="RNA polymerase sigma-70 region 4" evidence="7">
    <location>
        <begin position="117"/>
        <end position="165"/>
    </location>
</feature>
<feature type="domain" description="RNA polymerase sigma-70 region 2" evidence="6">
    <location>
        <begin position="21"/>
        <end position="87"/>
    </location>
</feature>
<dbReference type="InterPro" id="IPR013324">
    <property type="entry name" value="RNA_pol_sigma_r3/r4-like"/>
</dbReference>
<evidence type="ECO:0000256" key="1">
    <source>
        <dbReference type="ARBA" id="ARBA00010641"/>
    </source>
</evidence>
<organism evidence="8 9">
    <name type="scientific">Pontibacillus yanchengensis Y32</name>
    <dbReference type="NCBI Taxonomy" id="1385514"/>
    <lineage>
        <taxon>Bacteria</taxon>
        <taxon>Bacillati</taxon>
        <taxon>Bacillota</taxon>
        <taxon>Bacilli</taxon>
        <taxon>Bacillales</taxon>
        <taxon>Bacillaceae</taxon>
        <taxon>Pontibacillus</taxon>
    </lineage>
</organism>
<keyword evidence="5" id="KW-0804">Transcription</keyword>
<reference evidence="8 9" key="1">
    <citation type="journal article" date="2015" name="Stand. Genomic Sci.">
        <title>High quality draft genome sequence of the moderately halophilic bacterium Pontibacillus yanchengensis Y32(T) and comparison among Pontibacillus genomes.</title>
        <authorList>
            <person name="Huang J."/>
            <person name="Qiao Z.X."/>
            <person name="Tang J.W."/>
            <person name="Wang G."/>
        </authorList>
    </citation>
    <scope>NUCLEOTIDE SEQUENCE [LARGE SCALE GENOMIC DNA]</scope>
    <source>
        <strain evidence="8 9">Y32</strain>
    </source>
</reference>
<accession>A0A0A2TK47</accession>
<dbReference type="NCBIfam" id="TIGR02937">
    <property type="entry name" value="sigma70-ECF"/>
    <property type="match status" value="1"/>
</dbReference>
<dbReference type="GO" id="GO:0016987">
    <property type="term" value="F:sigma factor activity"/>
    <property type="evidence" value="ECO:0007669"/>
    <property type="project" value="UniProtKB-KW"/>
</dbReference>
<dbReference type="Pfam" id="PF04545">
    <property type="entry name" value="Sigma70_r4"/>
    <property type="match status" value="1"/>
</dbReference>
<dbReference type="GO" id="GO:0006352">
    <property type="term" value="P:DNA-templated transcription initiation"/>
    <property type="evidence" value="ECO:0007669"/>
    <property type="project" value="InterPro"/>
</dbReference>
<comment type="caution">
    <text evidence="8">The sequence shown here is derived from an EMBL/GenBank/DDBJ whole genome shotgun (WGS) entry which is preliminary data.</text>
</comment>
<dbReference type="CDD" id="cd06171">
    <property type="entry name" value="Sigma70_r4"/>
    <property type="match status" value="1"/>
</dbReference>
<dbReference type="Proteomes" id="UP000030147">
    <property type="component" value="Unassembled WGS sequence"/>
</dbReference>
<sequence>MKIIRLVKKAQKGDRKAYSKLFQHYEDAVYRTAYIYMKDQDDALDVLQETAYRSFTKIHTLKDPTYFKTWLIRIAINASFDMLRKRQNVVQLHPEMEEGITDHDEVDIPLSISLQQLLHALEDMEKSVILLRFYHDYTIRETAEILDIPIGTGKTILYRALKKLRRMAEEADVREQ</sequence>
<dbReference type="Gene3D" id="1.10.10.10">
    <property type="entry name" value="Winged helix-like DNA-binding domain superfamily/Winged helix DNA-binding domain"/>
    <property type="match status" value="1"/>
</dbReference>
<dbReference type="PANTHER" id="PTHR43133">
    <property type="entry name" value="RNA POLYMERASE ECF-TYPE SIGMA FACTO"/>
    <property type="match status" value="1"/>
</dbReference>
<dbReference type="InterPro" id="IPR039425">
    <property type="entry name" value="RNA_pol_sigma-70-like"/>
</dbReference>
<keyword evidence="4" id="KW-0238">DNA-binding</keyword>
<dbReference type="OrthoDB" id="9782703at2"/>
<dbReference type="SUPFAM" id="SSF88946">
    <property type="entry name" value="Sigma2 domain of RNA polymerase sigma factors"/>
    <property type="match status" value="1"/>
</dbReference>
<dbReference type="Pfam" id="PF04542">
    <property type="entry name" value="Sigma70_r2"/>
    <property type="match status" value="1"/>
</dbReference>
<evidence type="ECO:0000256" key="3">
    <source>
        <dbReference type="ARBA" id="ARBA00023082"/>
    </source>
</evidence>
<dbReference type="AlphaFoldDB" id="A0A0A2TK47"/>
<evidence type="ECO:0000256" key="4">
    <source>
        <dbReference type="ARBA" id="ARBA00023125"/>
    </source>
</evidence>
<dbReference type="eggNOG" id="COG1595">
    <property type="taxonomic scope" value="Bacteria"/>
</dbReference>
<gene>
    <name evidence="8" type="ORF">N782_12505</name>
</gene>
<dbReference type="PANTHER" id="PTHR43133:SF51">
    <property type="entry name" value="RNA POLYMERASE SIGMA FACTOR"/>
    <property type="match status" value="1"/>
</dbReference>
<dbReference type="InterPro" id="IPR013325">
    <property type="entry name" value="RNA_pol_sigma_r2"/>
</dbReference>
<dbReference type="GO" id="GO:0003677">
    <property type="term" value="F:DNA binding"/>
    <property type="evidence" value="ECO:0007669"/>
    <property type="project" value="UniProtKB-KW"/>
</dbReference>
<dbReference type="EMBL" id="AVBF01000002">
    <property type="protein sequence ID" value="KGP74456.1"/>
    <property type="molecule type" value="Genomic_DNA"/>
</dbReference>
<dbReference type="RefSeq" id="WP_036815466.1">
    <property type="nucleotide sequence ID" value="NZ_AVBF01000002.1"/>
</dbReference>
<evidence type="ECO:0000313" key="8">
    <source>
        <dbReference type="EMBL" id="KGP74456.1"/>
    </source>
</evidence>
<dbReference type="Gene3D" id="1.10.1740.10">
    <property type="match status" value="1"/>
</dbReference>
<protein>
    <submittedName>
        <fullName evidence="8">RNA polymerase</fullName>
    </submittedName>
</protein>
<dbReference type="InterPro" id="IPR007630">
    <property type="entry name" value="RNA_pol_sigma70_r4"/>
</dbReference>